<dbReference type="Gene3D" id="3.40.640.10">
    <property type="entry name" value="Type I PLP-dependent aspartate aminotransferase-like (Major domain)"/>
    <property type="match status" value="1"/>
</dbReference>
<dbReference type="InterPro" id="IPR015424">
    <property type="entry name" value="PyrdxlP-dep_Trfase"/>
</dbReference>
<reference evidence="3 4" key="1">
    <citation type="journal article" date="2018" name="Sci. Rep.">
        <title>Comparative genomics provides insights into the lifestyle and reveals functional heterogeneity of dark septate endophytic fungi.</title>
        <authorList>
            <person name="Knapp D.G."/>
            <person name="Nemeth J.B."/>
            <person name="Barry K."/>
            <person name="Hainaut M."/>
            <person name="Henrissat B."/>
            <person name="Johnson J."/>
            <person name="Kuo A."/>
            <person name="Lim J.H.P."/>
            <person name="Lipzen A."/>
            <person name="Nolan M."/>
            <person name="Ohm R.A."/>
            <person name="Tamas L."/>
            <person name="Grigoriev I.V."/>
            <person name="Spatafora J.W."/>
            <person name="Nagy L.G."/>
            <person name="Kovacs G.M."/>
        </authorList>
    </citation>
    <scope>NUCLEOTIDE SEQUENCE [LARGE SCALE GENOMIC DNA]</scope>
    <source>
        <strain evidence="3 4">DSE2036</strain>
    </source>
</reference>
<dbReference type="InterPro" id="IPR000192">
    <property type="entry name" value="Aminotrans_V_dom"/>
</dbReference>
<protein>
    <submittedName>
        <fullName evidence="3">PLP-dependent transferase</fullName>
    </submittedName>
</protein>
<dbReference type="SUPFAM" id="SSF53383">
    <property type="entry name" value="PLP-dependent transferases"/>
    <property type="match status" value="1"/>
</dbReference>
<dbReference type="AlphaFoldDB" id="A0A2V1EE85"/>
<gene>
    <name evidence="3" type="ORF">DM02DRAFT_713913</name>
</gene>
<name>A0A2V1EE85_9PLEO</name>
<dbReference type="GO" id="GO:0016740">
    <property type="term" value="F:transferase activity"/>
    <property type="evidence" value="ECO:0007669"/>
    <property type="project" value="UniProtKB-KW"/>
</dbReference>
<dbReference type="InterPro" id="IPR015421">
    <property type="entry name" value="PyrdxlP-dep_Trfase_major"/>
</dbReference>
<organism evidence="3 4">
    <name type="scientific">Periconia macrospinosa</name>
    <dbReference type="NCBI Taxonomy" id="97972"/>
    <lineage>
        <taxon>Eukaryota</taxon>
        <taxon>Fungi</taxon>
        <taxon>Dikarya</taxon>
        <taxon>Ascomycota</taxon>
        <taxon>Pezizomycotina</taxon>
        <taxon>Dothideomycetes</taxon>
        <taxon>Pleosporomycetidae</taxon>
        <taxon>Pleosporales</taxon>
        <taxon>Massarineae</taxon>
        <taxon>Periconiaceae</taxon>
        <taxon>Periconia</taxon>
    </lineage>
</organism>
<dbReference type="STRING" id="97972.A0A2V1EE85"/>
<keyword evidence="4" id="KW-1185">Reference proteome</keyword>
<dbReference type="PANTHER" id="PTHR43092">
    <property type="entry name" value="L-CYSTEINE DESULFHYDRASE"/>
    <property type="match status" value="1"/>
</dbReference>
<dbReference type="OrthoDB" id="5978656at2759"/>
<evidence type="ECO:0000259" key="2">
    <source>
        <dbReference type="Pfam" id="PF00266"/>
    </source>
</evidence>
<evidence type="ECO:0000313" key="4">
    <source>
        <dbReference type="Proteomes" id="UP000244855"/>
    </source>
</evidence>
<proteinExistence type="predicted"/>
<evidence type="ECO:0000256" key="1">
    <source>
        <dbReference type="ARBA" id="ARBA00022898"/>
    </source>
</evidence>
<dbReference type="Proteomes" id="UP000244855">
    <property type="component" value="Unassembled WGS sequence"/>
</dbReference>
<sequence>MPSTTPRPPPTENLPEILTATTKDGIKFGKELRRKDFMFDEKYRNLNHGSFGTYPRSVRDALRSFQDQAEARPDDFIRYKYPHLLDESREAIAKILNAPTPEIVFVPNATTGVNTILRSLVYEEGDYILYFAPIYGSCEKTVAYLTETTPVKAVKIEYVHPVEDDYLITIFTQKVEQISASGRGCVKIALFDTVCSNPGVRFPFEKLVAVCKKLNIYSVLDGAHGVGNIELDLRALDADFFVSNCHKWLHTPRGCAVLHIPTRNQPLIRSTLPTSHGFIPHGLTNVVNPLPPSKILKSSFVTAFEFVGTIDNAPYLCIPAAVKFRERLGGEKMVREYCQALAIHGTKRVAEMLGTKVLENEKATLMRCPMVNVLLPLDPHKMEGIAAETGIGKGAVGMEVRNWIAQTLVSEYATFMAPMFYGGRWWVRLSGQVYLEMEDFEWAGSVLREVCGRAERGDWARGKSLL</sequence>
<dbReference type="Pfam" id="PF00266">
    <property type="entry name" value="Aminotran_5"/>
    <property type="match status" value="1"/>
</dbReference>
<dbReference type="PANTHER" id="PTHR43092:SF2">
    <property type="entry name" value="HERCYNYLCYSTEINE SULFOXIDE LYASE"/>
    <property type="match status" value="1"/>
</dbReference>
<dbReference type="EMBL" id="KZ805300">
    <property type="protein sequence ID" value="PVI08716.1"/>
    <property type="molecule type" value="Genomic_DNA"/>
</dbReference>
<accession>A0A2V1EE85</accession>
<feature type="domain" description="Aminotransferase class V" evidence="2">
    <location>
        <begin position="83"/>
        <end position="275"/>
    </location>
</feature>
<keyword evidence="1" id="KW-0663">Pyridoxal phosphate</keyword>
<keyword evidence="3" id="KW-0808">Transferase</keyword>
<evidence type="ECO:0000313" key="3">
    <source>
        <dbReference type="EMBL" id="PVI08716.1"/>
    </source>
</evidence>